<reference evidence="1" key="2">
    <citation type="submission" date="2023-05" db="EMBL/GenBank/DDBJ databases">
        <authorList>
            <person name="Fouks B."/>
        </authorList>
    </citation>
    <scope>NUCLEOTIDE SEQUENCE</scope>
    <source>
        <strain evidence="1">Stay&amp;Tobe</strain>
        <tissue evidence="1">Testes</tissue>
    </source>
</reference>
<comment type="caution">
    <text evidence="1">The sequence shown here is derived from an EMBL/GenBank/DDBJ whole genome shotgun (WGS) entry which is preliminary data.</text>
</comment>
<evidence type="ECO:0008006" key="3">
    <source>
        <dbReference type="Google" id="ProtNLM"/>
    </source>
</evidence>
<dbReference type="Proteomes" id="UP001233999">
    <property type="component" value="Unassembled WGS sequence"/>
</dbReference>
<accession>A0AAD8EF67</accession>
<protein>
    <recommendedName>
        <fullName evidence="3">Endonuclease-reverse transcriptase</fullName>
    </recommendedName>
</protein>
<evidence type="ECO:0000313" key="1">
    <source>
        <dbReference type="EMBL" id="KAJ9588133.1"/>
    </source>
</evidence>
<dbReference type="AlphaFoldDB" id="A0AAD8EF67"/>
<name>A0AAD8EF67_DIPPU</name>
<gene>
    <name evidence="1" type="ORF">L9F63_018491</name>
</gene>
<sequence length="116" mass="14184">MNQELKELYRNLDLVAGIRRKRMEWVGHVLRMEQERCARKILEGKPEGRRKGGRQKLRWLDKVEEDLRQLKMKRWRQKASNREEWAVVMKEAKVLRGPYSQWKKYECCTTKSTLFF</sequence>
<organism evidence="1 2">
    <name type="scientific">Diploptera punctata</name>
    <name type="common">Pacific beetle cockroach</name>
    <dbReference type="NCBI Taxonomy" id="6984"/>
    <lineage>
        <taxon>Eukaryota</taxon>
        <taxon>Metazoa</taxon>
        <taxon>Ecdysozoa</taxon>
        <taxon>Arthropoda</taxon>
        <taxon>Hexapoda</taxon>
        <taxon>Insecta</taxon>
        <taxon>Pterygota</taxon>
        <taxon>Neoptera</taxon>
        <taxon>Polyneoptera</taxon>
        <taxon>Dictyoptera</taxon>
        <taxon>Blattodea</taxon>
        <taxon>Blaberoidea</taxon>
        <taxon>Blaberidae</taxon>
        <taxon>Diplopterinae</taxon>
        <taxon>Diploptera</taxon>
    </lineage>
</organism>
<dbReference type="EMBL" id="JASPKZ010005709">
    <property type="protein sequence ID" value="KAJ9588133.1"/>
    <property type="molecule type" value="Genomic_DNA"/>
</dbReference>
<reference evidence="1" key="1">
    <citation type="journal article" date="2023" name="IScience">
        <title>Live-bearing cockroach genome reveals convergent evolutionary mechanisms linked to viviparity in insects and beyond.</title>
        <authorList>
            <person name="Fouks B."/>
            <person name="Harrison M.C."/>
            <person name="Mikhailova A.A."/>
            <person name="Marchal E."/>
            <person name="English S."/>
            <person name="Carruthers M."/>
            <person name="Jennings E.C."/>
            <person name="Chiamaka E.L."/>
            <person name="Frigard R.A."/>
            <person name="Pippel M."/>
            <person name="Attardo G.M."/>
            <person name="Benoit J.B."/>
            <person name="Bornberg-Bauer E."/>
            <person name="Tobe S.S."/>
        </authorList>
    </citation>
    <scope>NUCLEOTIDE SEQUENCE</scope>
    <source>
        <strain evidence="1">Stay&amp;Tobe</strain>
    </source>
</reference>
<keyword evidence="2" id="KW-1185">Reference proteome</keyword>
<evidence type="ECO:0000313" key="2">
    <source>
        <dbReference type="Proteomes" id="UP001233999"/>
    </source>
</evidence>
<proteinExistence type="predicted"/>